<evidence type="ECO:0000313" key="3">
    <source>
        <dbReference type="RefSeq" id="XP_030628145.1"/>
    </source>
</evidence>
<dbReference type="PANTHER" id="PTHR34759">
    <property type="entry name" value="SPERMATOGENESIS-ASSOCIATED PROTEIN 48"/>
    <property type="match status" value="1"/>
</dbReference>
<name>A0A6J2V5B8_CHACN</name>
<evidence type="ECO:0000256" key="1">
    <source>
        <dbReference type="SAM" id="MobiDB-lite"/>
    </source>
</evidence>
<evidence type="ECO:0000313" key="2">
    <source>
        <dbReference type="Proteomes" id="UP000504632"/>
    </source>
</evidence>
<dbReference type="CTD" id="100130988"/>
<reference evidence="3" key="1">
    <citation type="submission" date="2025-08" db="UniProtKB">
        <authorList>
            <consortium name="RefSeq"/>
        </authorList>
    </citation>
    <scope>IDENTIFICATION</scope>
</reference>
<feature type="region of interest" description="Disordered" evidence="1">
    <location>
        <begin position="374"/>
        <end position="398"/>
    </location>
</feature>
<protein>
    <submittedName>
        <fullName evidence="3">Spermatogenesis-associated protein 48</fullName>
    </submittedName>
</protein>
<dbReference type="GeneID" id="115810354"/>
<dbReference type="PANTHER" id="PTHR34759:SF1">
    <property type="entry name" value="SPERMATOGENESIS-ASSOCIATED PROTEIN 48"/>
    <property type="match status" value="1"/>
</dbReference>
<dbReference type="Proteomes" id="UP000504632">
    <property type="component" value="Chromosome 4"/>
</dbReference>
<dbReference type="Pfam" id="PF15073">
    <property type="entry name" value="SPATA48"/>
    <property type="match status" value="1"/>
</dbReference>
<proteinExistence type="predicted"/>
<dbReference type="AlphaFoldDB" id="A0A6J2V5B8"/>
<keyword evidence="2" id="KW-1185">Reference proteome</keyword>
<accession>A0A6J2V5B8</accession>
<dbReference type="OrthoDB" id="5983862at2759"/>
<sequence>MNLLSHRGPEGRYDFESLISRDNPAFAKFNPQACPPADHAPLAPLRDEVPVIDPCSGHLSIGAELDLGIKGRHKFIDRFYAPSDLWVPAGFRDRPQTPPVRPSAVTSDLAEHKKWNSKELSDTALRAHLGGWTSAKKVTPASPKIPGTLKFYSFFPDRNVSLSGARSAIPTDWIKKATCRYIYTSTAQRSYEDVSWDSKLPERIKPPETTLEKMADPVNQRFTLRRYHPRTAVWQTVGTHWNRQQLRAKHEVRKPITFTSPCTRSGQIPSYCGVVGSENMDSIDRPEQEFTPLTVLRSTVPPYTPTAHRSTIPGYAGKAPYDRPYSFDSNLPGLPCSPQTTQQSQSVWSSSAYGRMAPLSRMVTTVLPYNPYLLPKVQPHTPHSRDRVSSRSTTQRAH</sequence>
<dbReference type="RefSeq" id="XP_030628145.1">
    <property type="nucleotide sequence ID" value="XM_030772285.1"/>
</dbReference>
<dbReference type="InterPro" id="IPR027867">
    <property type="entry name" value="SPATA48"/>
</dbReference>
<organism evidence="2 3">
    <name type="scientific">Chanos chanos</name>
    <name type="common">Milkfish</name>
    <name type="synonym">Mugil chanos</name>
    <dbReference type="NCBI Taxonomy" id="29144"/>
    <lineage>
        <taxon>Eukaryota</taxon>
        <taxon>Metazoa</taxon>
        <taxon>Chordata</taxon>
        <taxon>Craniata</taxon>
        <taxon>Vertebrata</taxon>
        <taxon>Euteleostomi</taxon>
        <taxon>Actinopterygii</taxon>
        <taxon>Neopterygii</taxon>
        <taxon>Teleostei</taxon>
        <taxon>Ostariophysi</taxon>
        <taxon>Gonorynchiformes</taxon>
        <taxon>Chanidae</taxon>
        <taxon>Chanos</taxon>
    </lineage>
</organism>
<dbReference type="InParanoid" id="A0A6J2V5B8"/>
<gene>
    <name evidence="3" type="primary">spmip7</name>
</gene>